<dbReference type="AlphaFoldDB" id="K0EKS1"/>
<feature type="transmembrane region" description="Helical" evidence="1">
    <location>
        <begin position="60"/>
        <end position="81"/>
    </location>
</feature>
<organism evidence="2 3">
    <name type="scientific">Nocardia brasiliensis (strain ATCC 700358 / HUJEG-1)</name>
    <dbReference type="NCBI Taxonomy" id="1133849"/>
    <lineage>
        <taxon>Bacteria</taxon>
        <taxon>Bacillati</taxon>
        <taxon>Actinomycetota</taxon>
        <taxon>Actinomycetes</taxon>
        <taxon>Mycobacteriales</taxon>
        <taxon>Nocardiaceae</taxon>
        <taxon>Nocardia</taxon>
    </lineage>
</organism>
<name>K0EKS1_NOCB7</name>
<proteinExistence type="predicted"/>
<evidence type="ECO:0000313" key="2">
    <source>
        <dbReference type="EMBL" id="AFU00063.1"/>
    </source>
</evidence>
<reference evidence="2 3" key="1">
    <citation type="journal article" date="2012" name="J. Bacteriol.">
        <title>Complete genome sequence of Nocardia brasiliensis HUJEG-1.</title>
        <authorList>
            <person name="Vera-Cabrera L."/>
            <person name="Ortiz-Lopez R."/>
            <person name="Elizondo-Gonzalez R."/>
            <person name="Perez-Maya A.A."/>
            <person name="Ocampo-Candiani J."/>
        </authorList>
    </citation>
    <scope>NUCLEOTIDE SEQUENCE [LARGE SCALE GENOMIC DNA]</scope>
    <source>
        <strain evidence="3">ATCC 700358</strain>
    </source>
</reference>
<sequence>MLSNRMLALVLLVDAAADTARDEAAAERQRRDARVTEQWRARQRQAADLRRRVLIRAGRLAVRAVVLAFLVSASGAMAAAFSDDVADTVWFAAYDVRSVTFSDFVSLWLYASIALLSAVAALSVLAFQFPYPVGQEVVSPFATWGFAAGTGLFVVQALSGAGAGVWWLPSAFAVVGHLAYGIYRGTRANG</sequence>
<feature type="transmembrane region" description="Helical" evidence="1">
    <location>
        <begin position="165"/>
        <end position="183"/>
    </location>
</feature>
<dbReference type="STRING" id="1133849.O3I_010510"/>
<dbReference type="Proteomes" id="UP000006304">
    <property type="component" value="Chromosome"/>
</dbReference>
<keyword evidence="3" id="KW-1185">Reference proteome</keyword>
<dbReference type="RefSeq" id="WP_014982918.1">
    <property type="nucleotide sequence ID" value="NC_018681.1"/>
</dbReference>
<keyword evidence="1" id="KW-0812">Transmembrane</keyword>
<evidence type="ECO:0000313" key="3">
    <source>
        <dbReference type="Proteomes" id="UP000006304"/>
    </source>
</evidence>
<dbReference type="KEGG" id="nbr:O3I_010510"/>
<keyword evidence="1" id="KW-1133">Transmembrane helix</keyword>
<dbReference type="HOGENOM" id="CLU_1426653_0_0_11"/>
<dbReference type="EMBL" id="CP003876">
    <property type="protein sequence ID" value="AFU00063.1"/>
    <property type="molecule type" value="Genomic_DNA"/>
</dbReference>
<keyword evidence="1" id="KW-0472">Membrane</keyword>
<gene>
    <name evidence="2" type="ORF">O3I_010510</name>
</gene>
<accession>K0EKS1</accession>
<evidence type="ECO:0000256" key="1">
    <source>
        <dbReference type="SAM" id="Phobius"/>
    </source>
</evidence>
<protein>
    <submittedName>
        <fullName evidence="2">Uncharacterized protein</fullName>
    </submittedName>
</protein>
<feature type="transmembrane region" description="Helical" evidence="1">
    <location>
        <begin position="141"/>
        <end position="159"/>
    </location>
</feature>
<feature type="transmembrane region" description="Helical" evidence="1">
    <location>
        <begin position="107"/>
        <end position="129"/>
    </location>
</feature>